<dbReference type="Pfam" id="PF16258">
    <property type="entry name" value="DUF4912"/>
    <property type="match status" value="1"/>
</dbReference>
<dbReference type="EMBL" id="OY569118">
    <property type="protein sequence ID" value="CAJ1001910.1"/>
    <property type="molecule type" value="Genomic_DNA"/>
</dbReference>
<accession>A0AA48M7W0</accession>
<organism evidence="1 2">
    <name type="scientific">Brevibacillus aydinogluensis</name>
    <dbReference type="NCBI Taxonomy" id="927786"/>
    <lineage>
        <taxon>Bacteria</taxon>
        <taxon>Bacillati</taxon>
        <taxon>Bacillota</taxon>
        <taxon>Bacilli</taxon>
        <taxon>Bacillales</taxon>
        <taxon>Paenibacillaceae</taxon>
        <taxon>Brevibacillus</taxon>
    </lineage>
</organism>
<dbReference type="InterPro" id="IPR032585">
    <property type="entry name" value="DUF4912"/>
</dbReference>
<dbReference type="KEGG" id="bayd:BSPP4475_06280"/>
<name>A0AA48M7W0_9BACL</name>
<protein>
    <submittedName>
        <fullName evidence="1">DUF4912 domain-containing protein</fullName>
    </submittedName>
</protein>
<proteinExistence type="predicted"/>
<sequence length="139" mass="16591">MTFCVTLMQVHERKERWERMETNPARSSTDIEGPSIRIAWKDEHSILAQWHMTKEFEREVERKFAIPFAELPFVLRLFDVTDRNEIRNDGTDLYTDFDINHRSSEWILYGVTQGLRYCVDLGIRMVDGRFYSLSRSQPI</sequence>
<evidence type="ECO:0000313" key="2">
    <source>
        <dbReference type="Proteomes" id="UP001189619"/>
    </source>
</evidence>
<gene>
    <name evidence="1" type="ORF">BSPP4475_06280</name>
</gene>
<dbReference type="Proteomes" id="UP001189619">
    <property type="component" value="Chromosome"/>
</dbReference>
<dbReference type="AlphaFoldDB" id="A0AA48M7W0"/>
<dbReference type="RefSeq" id="WP_311837303.1">
    <property type="nucleotide sequence ID" value="NZ_JAUSVZ010000002.1"/>
</dbReference>
<evidence type="ECO:0000313" key="1">
    <source>
        <dbReference type="EMBL" id="CAJ1001910.1"/>
    </source>
</evidence>
<keyword evidence="2" id="KW-1185">Reference proteome</keyword>
<reference evidence="1" key="1">
    <citation type="submission" date="2023-07" db="EMBL/GenBank/DDBJ databases">
        <authorList>
            <person name="Ivanov I."/>
            <person name="Teneva D."/>
            <person name="Stoikov I."/>
        </authorList>
    </citation>
    <scope>NUCLEOTIDE SEQUENCE</scope>
    <source>
        <strain evidence="1">4475</strain>
    </source>
</reference>